<dbReference type="Proteomes" id="UP000621447">
    <property type="component" value="Unassembled WGS sequence"/>
</dbReference>
<comment type="caution">
    <text evidence="1">The sequence shown here is derived from an EMBL/GenBank/DDBJ whole genome shotgun (WGS) entry which is preliminary data.</text>
</comment>
<evidence type="ECO:0000313" key="2">
    <source>
        <dbReference type="Proteomes" id="UP000621447"/>
    </source>
</evidence>
<evidence type="ECO:0000313" key="1">
    <source>
        <dbReference type="EMBL" id="NTS64158.1"/>
    </source>
</evidence>
<sequence>MQEALRAKLLAVPAFAKLCPAVAWDERPQSAPYPVTVLTLVTPGRGYNHDGWDGLNETLVQADIWALSNAEALAISRVLTAAIEPTTTINGWELGPAFLEDEDGGGTEDLGGGRKVYRRRMDWIIMNRPAA</sequence>
<evidence type="ECO:0008006" key="3">
    <source>
        <dbReference type="Google" id="ProtNLM"/>
    </source>
</evidence>
<organism evidence="1 2">
    <name type="scientific">Sphingomonas hominis</name>
    <dbReference type="NCBI Taxonomy" id="2741495"/>
    <lineage>
        <taxon>Bacteria</taxon>
        <taxon>Pseudomonadati</taxon>
        <taxon>Pseudomonadota</taxon>
        <taxon>Alphaproteobacteria</taxon>
        <taxon>Sphingomonadales</taxon>
        <taxon>Sphingomonadaceae</taxon>
        <taxon>Sphingomonas</taxon>
    </lineage>
</organism>
<gene>
    <name evidence="1" type="ORF">HRV97_03150</name>
</gene>
<dbReference type="EMBL" id="JABULH010000001">
    <property type="protein sequence ID" value="NTS64158.1"/>
    <property type="molecule type" value="Genomic_DNA"/>
</dbReference>
<keyword evidence="2" id="KW-1185">Reference proteome</keyword>
<reference evidence="1 2" key="1">
    <citation type="submission" date="2020-06" db="EMBL/GenBank/DDBJ databases">
        <title>Sphingomonas hominis sp. nov., a member of the Sphingomonas, isolated from the hair of a 22-year-old girl.</title>
        <authorList>
            <person name="Zhang D.-F."/>
            <person name="Cui X.-W."/>
        </authorList>
    </citation>
    <scope>NUCLEOTIDE SEQUENCE [LARGE SCALE GENOMIC DNA]</scope>
    <source>
        <strain evidence="1 2">HHU CXW</strain>
    </source>
</reference>
<name>A0ABX2JCU3_9SPHN</name>
<accession>A0ABX2JCU3</accession>
<protein>
    <recommendedName>
        <fullName evidence="3">DUF3168 domain-containing protein</fullName>
    </recommendedName>
</protein>
<dbReference type="RefSeq" id="WP_174192208.1">
    <property type="nucleotide sequence ID" value="NZ_JABULH010000001.1"/>
</dbReference>
<proteinExistence type="predicted"/>